<comment type="caution">
    <text evidence="12">The sequence shown here is derived from an EMBL/GenBank/DDBJ whole genome shotgun (WGS) entry which is preliminary data.</text>
</comment>
<keyword evidence="13" id="KW-1185">Reference proteome</keyword>
<dbReference type="GO" id="GO:0005737">
    <property type="term" value="C:cytoplasm"/>
    <property type="evidence" value="ECO:0007669"/>
    <property type="project" value="UniProtKB-SubCell"/>
</dbReference>
<dbReference type="GO" id="GO:0009037">
    <property type="term" value="F:tyrosine-based site-specific recombinase activity"/>
    <property type="evidence" value="ECO:0007669"/>
    <property type="project" value="UniProtKB-UniRule"/>
</dbReference>
<feature type="domain" description="Core-binding (CB)" evidence="11">
    <location>
        <begin position="49"/>
        <end position="135"/>
    </location>
</feature>
<feature type="active site" evidence="9">
    <location>
        <position position="220"/>
    </location>
</feature>
<dbReference type="Proteomes" id="UP000267368">
    <property type="component" value="Unassembled WGS sequence"/>
</dbReference>
<proteinExistence type="inferred from homology"/>
<evidence type="ECO:0000256" key="9">
    <source>
        <dbReference type="HAMAP-Rule" id="MF_01808"/>
    </source>
</evidence>
<evidence type="ECO:0000256" key="3">
    <source>
        <dbReference type="ARBA" id="ARBA00022618"/>
    </source>
</evidence>
<dbReference type="OrthoDB" id="9801717at2"/>
<dbReference type="PANTHER" id="PTHR30349">
    <property type="entry name" value="PHAGE INTEGRASE-RELATED"/>
    <property type="match status" value="1"/>
</dbReference>
<dbReference type="PROSITE" id="PS51898">
    <property type="entry name" value="TYR_RECOMBINASE"/>
    <property type="match status" value="1"/>
</dbReference>
<dbReference type="Gene3D" id="1.10.443.10">
    <property type="entry name" value="Intergrase catalytic core"/>
    <property type="match status" value="1"/>
</dbReference>
<feature type="active site" evidence="9">
    <location>
        <position position="292"/>
    </location>
</feature>
<feature type="active site" evidence="9">
    <location>
        <position position="295"/>
    </location>
</feature>
<keyword evidence="4 9" id="KW-0159">Chromosome partition</keyword>
<dbReference type="InterPro" id="IPR011010">
    <property type="entry name" value="DNA_brk_join_enz"/>
</dbReference>
<comment type="function">
    <text evidence="9">Site-specific tyrosine recombinase, which acts by catalyzing the cutting and rejoining of the recombining DNA molecules. The XerC-XerD complex is essential to convert dimers of the bacterial chromosome into monomers to permit their segregation at cell division. It also contributes to the segregational stability of plasmids.</text>
</comment>
<dbReference type="NCBIfam" id="NF001399">
    <property type="entry name" value="PRK00283.1"/>
    <property type="match status" value="1"/>
</dbReference>
<dbReference type="GO" id="GO:0007059">
    <property type="term" value="P:chromosome segregation"/>
    <property type="evidence" value="ECO:0007669"/>
    <property type="project" value="UniProtKB-UniRule"/>
</dbReference>
<evidence type="ECO:0000256" key="2">
    <source>
        <dbReference type="ARBA" id="ARBA00022490"/>
    </source>
</evidence>
<dbReference type="HAMAP" id="MF_01808">
    <property type="entry name" value="Recomb_XerC_XerD"/>
    <property type="match status" value="1"/>
</dbReference>
<keyword evidence="5 9" id="KW-0229">DNA integration</keyword>
<keyword evidence="8 9" id="KW-0131">Cell cycle</keyword>
<evidence type="ECO:0000256" key="8">
    <source>
        <dbReference type="ARBA" id="ARBA00023306"/>
    </source>
</evidence>
<comment type="similarity">
    <text evidence="9">Belongs to the 'phage' integrase family. XerC subfamily.</text>
</comment>
<dbReference type="InterPro" id="IPR002104">
    <property type="entry name" value="Integrase_catalytic"/>
</dbReference>
<name>A0A3N0ADR4_9ACTN</name>
<dbReference type="InterPro" id="IPR010998">
    <property type="entry name" value="Integrase_recombinase_N"/>
</dbReference>
<dbReference type="PANTHER" id="PTHR30349:SF81">
    <property type="entry name" value="TYROSINE RECOMBINASE XERC"/>
    <property type="match status" value="1"/>
</dbReference>
<dbReference type="SUPFAM" id="SSF56349">
    <property type="entry name" value="DNA breaking-rejoining enzymes"/>
    <property type="match status" value="1"/>
</dbReference>
<evidence type="ECO:0000313" key="13">
    <source>
        <dbReference type="Proteomes" id="UP000267368"/>
    </source>
</evidence>
<comment type="subcellular location">
    <subcellularLocation>
        <location evidence="1 9">Cytoplasm</location>
    </subcellularLocation>
</comment>
<dbReference type="GO" id="GO:0006313">
    <property type="term" value="P:DNA transposition"/>
    <property type="evidence" value="ECO:0007669"/>
    <property type="project" value="UniProtKB-UniRule"/>
</dbReference>
<evidence type="ECO:0000256" key="4">
    <source>
        <dbReference type="ARBA" id="ARBA00022829"/>
    </source>
</evidence>
<evidence type="ECO:0000259" key="11">
    <source>
        <dbReference type="PROSITE" id="PS51900"/>
    </source>
</evidence>
<evidence type="ECO:0000256" key="1">
    <source>
        <dbReference type="ARBA" id="ARBA00004496"/>
    </source>
</evidence>
<dbReference type="InterPro" id="IPR050090">
    <property type="entry name" value="Tyrosine_recombinase_XerCD"/>
</dbReference>
<accession>A0A3N0ADR4</accession>
<organism evidence="12 13">
    <name type="scientific">Slackia faecicanis</name>
    <dbReference type="NCBI Taxonomy" id="255723"/>
    <lineage>
        <taxon>Bacteria</taxon>
        <taxon>Bacillati</taxon>
        <taxon>Actinomycetota</taxon>
        <taxon>Coriobacteriia</taxon>
        <taxon>Eggerthellales</taxon>
        <taxon>Eggerthellaceae</taxon>
        <taxon>Slackia</taxon>
    </lineage>
</organism>
<evidence type="ECO:0000313" key="12">
    <source>
        <dbReference type="EMBL" id="RNL18426.1"/>
    </source>
</evidence>
<dbReference type="GO" id="GO:0051301">
    <property type="term" value="P:cell division"/>
    <property type="evidence" value="ECO:0007669"/>
    <property type="project" value="UniProtKB-KW"/>
</dbReference>
<keyword evidence="7 9" id="KW-0233">DNA recombination</keyword>
<evidence type="ECO:0000256" key="6">
    <source>
        <dbReference type="ARBA" id="ARBA00023125"/>
    </source>
</evidence>
<dbReference type="AlphaFoldDB" id="A0A3N0ADR4"/>
<comment type="subunit">
    <text evidence="9">Forms a cyclic heterotetrameric complex composed of two molecules of XerC and two molecules of XerD.</text>
</comment>
<dbReference type="InterPro" id="IPR004107">
    <property type="entry name" value="Integrase_SAM-like_N"/>
</dbReference>
<dbReference type="SUPFAM" id="SSF47823">
    <property type="entry name" value="lambda integrase-like, N-terminal domain"/>
    <property type="match status" value="1"/>
</dbReference>
<dbReference type="InterPro" id="IPR044068">
    <property type="entry name" value="CB"/>
</dbReference>
<dbReference type="GO" id="GO:0003677">
    <property type="term" value="F:DNA binding"/>
    <property type="evidence" value="ECO:0007669"/>
    <property type="project" value="UniProtKB-UniRule"/>
</dbReference>
<gene>
    <name evidence="9" type="primary">xerC</name>
    <name evidence="12" type="ORF">DMP07_08490</name>
</gene>
<sequence length="350" mass="37693">MPRAAHARRRAGRAVESGGTAAWIRKGERLVSDKIVLRRAALEGDAAFEASRALAKEYLAYLSVERGSSPATVESYASDLDDYASFLSLERGRDAAGATRSDAAAYARDLAERGYAPASRERRMAAVRGMHRFLAREGLVARDAAADVDLPDVPRRLPDVLSVEQAATLLDREYRADELGARDRAIMEVLYGCGLRVSELAGMDVPDVFFDEGFVRVVGKGSVVRMVPFGGIAARALAGYLESARPKLAAKAASPSSALFLNARGRRLTRQGVYGVVEKSGAAAGLAGLHPHTLRHTFATHMLEGGADLRTIQEMLGHADISTTQVYVHVSALHVREEYLAAHPRARASV</sequence>
<evidence type="ECO:0000256" key="5">
    <source>
        <dbReference type="ARBA" id="ARBA00022908"/>
    </source>
</evidence>
<keyword evidence="2 9" id="KW-0963">Cytoplasm</keyword>
<dbReference type="EMBL" id="QICB01000009">
    <property type="protein sequence ID" value="RNL18426.1"/>
    <property type="molecule type" value="Genomic_DNA"/>
</dbReference>
<feature type="domain" description="Tyr recombinase" evidence="10">
    <location>
        <begin position="156"/>
        <end position="340"/>
    </location>
</feature>
<feature type="active site" evidence="9">
    <location>
        <position position="318"/>
    </location>
</feature>
<reference evidence="13" key="1">
    <citation type="submission" date="2018-05" db="EMBL/GenBank/DDBJ databases">
        <title>Genome Sequencing of selected type strains of the family Eggerthellaceae.</title>
        <authorList>
            <person name="Danylec N."/>
            <person name="Stoll D.A."/>
            <person name="Doetsch A."/>
            <person name="Huch M."/>
        </authorList>
    </citation>
    <scope>NUCLEOTIDE SEQUENCE [LARGE SCALE GENOMIC DNA]</scope>
    <source>
        <strain evidence="13">DSM 17537</strain>
    </source>
</reference>
<evidence type="ECO:0000256" key="7">
    <source>
        <dbReference type="ARBA" id="ARBA00023172"/>
    </source>
</evidence>
<keyword evidence="6 9" id="KW-0238">DNA-binding</keyword>
<dbReference type="Pfam" id="PF00589">
    <property type="entry name" value="Phage_integrase"/>
    <property type="match status" value="1"/>
</dbReference>
<protein>
    <recommendedName>
        <fullName evidence="9">Tyrosine recombinase XerC</fullName>
    </recommendedName>
</protein>
<dbReference type="CDD" id="cd00798">
    <property type="entry name" value="INT_XerDC_C"/>
    <property type="match status" value="1"/>
</dbReference>
<keyword evidence="3 9" id="KW-0132">Cell division</keyword>
<dbReference type="Pfam" id="PF02899">
    <property type="entry name" value="Phage_int_SAM_1"/>
    <property type="match status" value="1"/>
</dbReference>
<dbReference type="InterPro" id="IPR023009">
    <property type="entry name" value="Tyrosine_recombinase_XerC/XerD"/>
</dbReference>
<feature type="active site" description="O-(3'-phospho-DNA)-tyrosine intermediate" evidence="9">
    <location>
        <position position="327"/>
    </location>
</feature>
<dbReference type="Gene3D" id="1.10.150.130">
    <property type="match status" value="1"/>
</dbReference>
<dbReference type="InterPro" id="IPR013762">
    <property type="entry name" value="Integrase-like_cat_sf"/>
</dbReference>
<evidence type="ECO:0000259" key="10">
    <source>
        <dbReference type="PROSITE" id="PS51898"/>
    </source>
</evidence>
<feature type="active site" evidence="9">
    <location>
        <position position="196"/>
    </location>
</feature>
<dbReference type="PROSITE" id="PS51900">
    <property type="entry name" value="CB"/>
    <property type="match status" value="1"/>
</dbReference>